<keyword evidence="3" id="KW-1185">Reference proteome</keyword>
<reference evidence="3" key="1">
    <citation type="journal article" date="2019" name="Int. J. Syst. Evol. Microbiol.">
        <title>The Global Catalogue of Microorganisms (GCM) 10K type strain sequencing project: providing services to taxonomists for standard genome sequencing and annotation.</title>
        <authorList>
            <consortium name="The Broad Institute Genomics Platform"/>
            <consortium name="The Broad Institute Genome Sequencing Center for Infectious Disease"/>
            <person name="Wu L."/>
            <person name="Ma J."/>
        </authorList>
    </citation>
    <scope>NUCLEOTIDE SEQUENCE [LARGE SCALE GENOMIC DNA]</scope>
    <source>
        <strain evidence="3">CCUG 61889</strain>
    </source>
</reference>
<evidence type="ECO:0000256" key="1">
    <source>
        <dbReference type="SAM" id="Phobius"/>
    </source>
</evidence>
<gene>
    <name evidence="2" type="ORF">ACFOU2_17740</name>
</gene>
<evidence type="ECO:0000313" key="3">
    <source>
        <dbReference type="Proteomes" id="UP001595752"/>
    </source>
</evidence>
<evidence type="ECO:0000313" key="2">
    <source>
        <dbReference type="EMBL" id="MFC3885213.1"/>
    </source>
</evidence>
<name>A0ABV8B4G2_9BACI</name>
<sequence length="67" mass="7978">MRLVESNSYIPEMVNEEHKKENQSIISVIAYLLDHETIDEWLERSLHLLLYGVACPFTIYLLFQFFS</sequence>
<comment type="caution">
    <text evidence="2">The sequence shown here is derived from an EMBL/GenBank/DDBJ whole genome shotgun (WGS) entry which is preliminary data.</text>
</comment>
<keyword evidence="1" id="KW-0812">Transmembrane</keyword>
<accession>A0ABV8B4G2</accession>
<feature type="transmembrane region" description="Helical" evidence="1">
    <location>
        <begin position="48"/>
        <end position="66"/>
    </location>
</feature>
<organism evidence="2 3">
    <name type="scientific">Bacillus songklensis</name>
    <dbReference type="NCBI Taxonomy" id="1069116"/>
    <lineage>
        <taxon>Bacteria</taxon>
        <taxon>Bacillati</taxon>
        <taxon>Bacillota</taxon>
        <taxon>Bacilli</taxon>
        <taxon>Bacillales</taxon>
        <taxon>Bacillaceae</taxon>
        <taxon>Bacillus</taxon>
    </lineage>
</organism>
<proteinExistence type="predicted"/>
<keyword evidence="1" id="KW-1133">Transmembrane helix</keyword>
<dbReference type="RefSeq" id="WP_377917389.1">
    <property type="nucleotide sequence ID" value="NZ_JBHRZT010000068.1"/>
</dbReference>
<keyword evidence="1" id="KW-0472">Membrane</keyword>
<dbReference type="Proteomes" id="UP001595752">
    <property type="component" value="Unassembled WGS sequence"/>
</dbReference>
<dbReference type="EMBL" id="JBHRZT010000068">
    <property type="protein sequence ID" value="MFC3885213.1"/>
    <property type="molecule type" value="Genomic_DNA"/>
</dbReference>
<protein>
    <submittedName>
        <fullName evidence="2">Uncharacterized protein</fullName>
    </submittedName>
</protein>